<dbReference type="CDD" id="cd09916">
    <property type="entry name" value="CpxP_like"/>
    <property type="match status" value="1"/>
</dbReference>
<dbReference type="Pfam" id="PF07813">
    <property type="entry name" value="LTXXQ"/>
    <property type="match status" value="1"/>
</dbReference>
<comment type="subcellular location">
    <subcellularLocation>
        <location evidence="1">Periplasm</location>
    </subcellularLocation>
</comment>
<keyword evidence="4" id="KW-0574">Periplasm</keyword>
<evidence type="ECO:0000256" key="5">
    <source>
        <dbReference type="SAM" id="MobiDB-lite"/>
    </source>
</evidence>
<evidence type="ECO:0000256" key="3">
    <source>
        <dbReference type="ARBA" id="ARBA00022729"/>
    </source>
</evidence>
<dbReference type="InterPro" id="IPR052211">
    <property type="entry name" value="Cpx_auxiliary_protein"/>
</dbReference>
<keyword evidence="3" id="KW-0732">Signal</keyword>
<feature type="compositionally biased region" description="Basic and acidic residues" evidence="5">
    <location>
        <begin position="153"/>
        <end position="178"/>
    </location>
</feature>
<evidence type="ECO:0000313" key="7">
    <source>
        <dbReference type="Proteomes" id="UP001165541"/>
    </source>
</evidence>
<gene>
    <name evidence="6" type="ORF">M8A51_04815</name>
</gene>
<feature type="region of interest" description="Disordered" evidence="5">
    <location>
        <begin position="150"/>
        <end position="178"/>
    </location>
</feature>
<dbReference type="PANTHER" id="PTHR38102:SF1">
    <property type="entry name" value="PERIPLASMIC CHAPERONE SPY"/>
    <property type="match status" value="1"/>
</dbReference>
<evidence type="ECO:0000256" key="1">
    <source>
        <dbReference type="ARBA" id="ARBA00004418"/>
    </source>
</evidence>
<dbReference type="PANTHER" id="PTHR38102">
    <property type="entry name" value="PERIPLASMIC CHAPERONE SPY"/>
    <property type="match status" value="1"/>
</dbReference>
<name>A0ABT0YJF5_9BURK</name>
<dbReference type="PIRSF" id="PIRSF034445">
    <property type="entry name" value="CpxP_Spy"/>
    <property type="match status" value="1"/>
</dbReference>
<comment type="similarity">
    <text evidence="2">Belongs to the CpxP/Spy family.</text>
</comment>
<accession>A0ABT0YJF5</accession>
<dbReference type="InterPro" id="IPR012899">
    <property type="entry name" value="LTXXQ"/>
</dbReference>
<reference evidence="6" key="1">
    <citation type="submission" date="2022-05" db="EMBL/GenBank/DDBJ databases">
        <title>Schlegelella sp. nov., isolated from mangrove soil.</title>
        <authorList>
            <person name="Liu Y."/>
            <person name="Ge X."/>
            <person name="Liu W."/>
        </authorList>
    </citation>
    <scope>NUCLEOTIDE SEQUENCE</scope>
    <source>
        <strain evidence="6">S2-27</strain>
    </source>
</reference>
<comment type="caution">
    <text evidence="6">The sequence shown here is derived from an EMBL/GenBank/DDBJ whole genome shotgun (WGS) entry which is preliminary data.</text>
</comment>
<sequence length="178" mass="19946">MTNTKTSRRPVKTLIAGLVLGVAAAAAIPVLAHGPRQAAPMGMMGGAGFMGSPERIDRMVEHLLRDLNATDAQRAQVKQIAQAAAADLKTQREASRGLHEQAMQLFTQPTVDANAVEALRQQRMAQMDQSSRRMSQAMIEISRVLTPEQRTQLAERMKQRAERWKERRQRHEGQERRN</sequence>
<dbReference type="Proteomes" id="UP001165541">
    <property type="component" value="Unassembled WGS sequence"/>
</dbReference>
<evidence type="ECO:0000256" key="4">
    <source>
        <dbReference type="ARBA" id="ARBA00022764"/>
    </source>
</evidence>
<organism evidence="6 7">
    <name type="scientific">Caldimonas mangrovi</name>
    <dbReference type="NCBI Taxonomy" id="2944811"/>
    <lineage>
        <taxon>Bacteria</taxon>
        <taxon>Pseudomonadati</taxon>
        <taxon>Pseudomonadota</taxon>
        <taxon>Betaproteobacteria</taxon>
        <taxon>Burkholderiales</taxon>
        <taxon>Sphaerotilaceae</taxon>
        <taxon>Caldimonas</taxon>
    </lineage>
</organism>
<keyword evidence="7" id="KW-1185">Reference proteome</keyword>
<dbReference type="EMBL" id="JAMKFE010000002">
    <property type="protein sequence ID" value="MCM5678850.1"/>
    <property type="molecule type" value="Genomic_DNA"/>
</dbReference>
<proteinExistence type="inferred from homology"/>
<evidence type="ECO:0000313" key="6">
    <source>
        <dbReference type="EMBL" id="MCM5678850.1"/>
    </source>
</evidence>
<dbReference type="Gene3D" id="1.20.120.1490">
    <property type="match status" value="1"/>
</dbReference>
<dbReference type="RefSeq" id="WP_251776980.1">
    <property type="nucleotide sequence ID" value="NZ_JAMKFE010000002.1"/>
</dbReference>
<protein>
    <submittedName>
        <fullName evidence="6">Spy/CpxP family protein refolding chaperone</fullName>
    </submittedName>
</protein>
<evidence type="ECO:0000256" key="2">
    <source>
        <dbReference type="ARBA" id="ARBA00008441"/>
    </source>
</evidence>